<evidence type="ECO:0000313" key="3">
    <source>
        <dbReference type="EMBL" id="MBM0107049.1"/>
    </source>
</evidence>
<dbReference type="CDD" id="cd00293">
    <property type="entry name" value="USP-like"/>
    <property type="match status" value="2"/>
</dbReference>
<reference evidence="3 4" key="1">
    <citation type="journal article" date="2021" name="Int. J. Syst. Evol. Microbiol.">
        <title>Steroidobacter gossypii sp. nov., isolated from soil of cotton cropping field.</title>
        <authorList>
            <person name="Huang R."/>
            <person name="Yang S."/>
            <person name="Zhen C."/>
            <person name="Liu W."/>
        </authorList>
    </citation>
    <scope>NUCLEOTIDE SEQUENCE [LARGE SCALE GENOMIC DNA]</scope>
    <source>
        <strain evidence="3 4">S1-65</strain>
    </source>
</reference>
<organism evidence="3 4">
    <name type="scientific">Steroidobacter gossypii</name>
    <dbReference type="NCBI Taxonomy" id="2805490"/>
    <lineage>
        <taxon>Bacteria</taxon>
        <taxon>Pseudomonadati</taxon>
        <taxon>Pseudomonadota</taxon>
        <taxon>Gammaproteobacteria</taxon>
        <taxon>Steroidobacterales</taxon>
        <taxon>Steroidobacteraceae</taxon>
        <taxon>Steroidobacter</taxon>
    </lineage>
</organism>
<dbReference type="PANTHER" id="PTHR46268:SF6">
    <property type="entry name" value="UNIVERSAL STRESS PROTEIN UP12"/>
    <property type="match status" value="1"/>
</dbReference>
<evidence type="ECO:0000313" key="4">
    <source>
        <dbReference type="Proteomes" id="UP000661077"/>
    </source>
</evidence>
<dbReference type="Gene3D" id="3.40.50.620">
    <property type="entry name" value="HUPs"/>
    <property type="match status" value="2"/>
</dbReference>
<dbReference type="InterPro" id="IPR006015">
    <property type="entry name" value="Universal_stress_UspA"/>
</dbReference>
<keyword evidence="4" id="KW-1185">Reference proteome</keyword>
<accession>A0ABS1X1C2</accession>
<dbReference type="InterPro" id="IPR006016">
    <property type="entry name" value="UspA"/>
</dbReference>
<dbReference type="Pfam" id="PF00582">
    <property type="entry name" value="Usp"/>
    <property type="match status" value="2"/>
</dbReference>
<dbReference type="RefSeq" id="WP_203169157.1">
    <property type="nucleotide sequence ID" value="NZ_JAEVLS010000004.1"/>
</dbReference>
<dbReference type="SUPFAM" id="SSF52402">
    <property type="entry name" value="Adenine nucleotide alpha hydrolases-like"/>
    <property type="match status" value="2"/>
</dbReference>
<gene>
    <name evidence="3" type="ORF">JM946_20110</name>
</gene>
<evidence type="ECO:0000259" key="2">
    <source>
        <dbReference type="Pfam" id="PF00582"/>
    </source>
</evidence>
<comment type="similarity">
    <text evidence="1">Belongs to the universal stress protein A family.</text>
</comment>
<evidence type="ECO:0000256" key="1">
    <source>
        <dbReference type="ARBA" id="ARBA00008791"/>
    </source>
</evidence>
<protein>
    <submittedName>
        <fullName evidence="3">Universal stress protein</fullName>
    </submittedName>
</protein>
<feature type="domain" description="UspA" evidence="2">
    <location>
        <begin position="5"/>
        <end position="144"/>
    </location>
</feature>
<comment type="caution">
    <text evidence="3">The sequence shown here is derived from an EMBL/GenBank/DDBJ whole genome shotgun (WGS) entry which is preliminary data.</text>
</comment>
<dbReference type="EMBL" id="JAEVLS010000004">
    <property type="protein sequence ID" value="MBM0107049.1"/>
    <property type="molecule type" value="Genomic_DNA"/>
</dbReference>
<feature type="domain" description="UspA" evidence="2">
    <location>
        <begin position="151"/>
        <end position="291"/>
    </location>
</feature>
<dbReference type="PANTHER" id="PTHR46268">
    <property type="entry name" value="STRESS RESPONSE PROTEIN NHAX"/>
    <property type="match status" value="1"/>
</dbReference>
<proteinExistence type="inferred from homology"/>
<dbReference type="InterPro" id="IPR014729">
    <property type="entry name" value="Rossmann-like_a/b/a_fold"/>
</dbReference>
<dbReference type="Proteomes" id="UP000661077">
    <property type="component" value="Unassembled WGS sequence"/>
</dbReference>
<name>A0ABS1X1C2_9GAMM</name>
<dbReference type="PRINTS" id="PR01438">
    <property type="entry name" value="UNVRSLSTRESS"/>
</dbReference>
<sequence length="292" mass="31224">MSATIRKIVAATDLSMYAHRAALRAGRLAREHDASLQLLHVVNAASANALQKLLPTAPPIGAAMIAEATQAVQSLAEDVAKAGGPTAECRIEEGDVTDTLLAVAADADLVVLGPRGLNPAKDFLLGSSAERIARRVRSPLLIAKQEAALSYECVLVPVDFSASSLQAVRFARALAPRATLHVFHAYDSPYEGRLRSAGVTEEAIKSYRHTLQLEAEAALCELLARAPDVKDVRSRVELGDPRVAICTRADELQSNLIVMGKQGRSWFSEFLLGSVSRRTIERAVCDVAIVPG</sequence>